<accession>A0A840P2N9</accession>
<dbReference type="InterPro" id="IPR047057">
    <property type="entry name" value="MerR_fam"/>
</dbReference>
<feature type="region of interest" description="Disordered" evidence="2">
    <location>
        <begin position="210"/>
        <end position="229"/>
    </location>
</feature>
<dbReference type="SUPFAM" id="SSF46955">
    <property type="entry name" value="Putative DNA-binding domain"/>
    <property type="match status" value="1"/>
</dbReference>
<dbReference type="GO" id="GO:0003677">
    <property type="term" value="F:DNA binding"/>
    <property type="evidence" value="ECO:0007669"/>
    <property type="project" value="UniProtKB-KW"/>
</dbReference>
<gene>
    <name evidence="4" type="ORF">HNP84_002970</name>
</gene>
<dbReference type="InterPro" id="IPR000551">
    <property type="entry name" value="MerR-type_HTH_dom"/>
</dbReference>
<evidence type="ECO:0000313" key="5">
    <source>
        <dbReference type="Proteomes" id="UP000578449"/>
    </source>
</evidence>
<dbReference type="PROSITE" id="PS50937">
    <property type="entry name" value="HTH_MERR_2"/>
    <property type="match status" value="1"/>
</dbReference>
<name>A0A840P2N9_9ACTN</name>
<dbReference type="Gene3D" id="1.10.1660.10">
    <property type="match status" value="1"/>
</dbReference>
<dbReference type="InterPro" id="IPR009061">
    <property type="entry name" value="DNA-bd_dom_put_sf"/>
</dbReference>
<dbReference type="SMART" id="SM00422">
    <property type="entry name" value="HTH_MERR"/>
    <property type="match status" value="1"/>
</dbReference>
<dbReference type="Proteomes" id="UP000578449">
    <property type="component" value="Unassembled WGS sequence"/>
</dbReference>
<keyword evidence="5" id="KW-1185">Reference proteome</keyword>
<organism evidence="4 5">
    <name type="scientific">Thermocatellispora tengchongensis</name>
    <dbReference type="NCBI Taxonomy" id="1073253"/>
    <lineage>
        <taxon>Bacteria</taxon>
        <taxon>Bacillati</taxon>
        <taxon>Actinomycetota</taxon>
        <taxon>Actinomycetes</taxon>
        <taxon>Streptosporangiales</taxon>
        <taxon>Streptosporangiaceae</taxon>
        <taxon>Thermocatellispora</taxon>
    </lineage>
</organism>
<keyword evidence="1 4" id="KW-0238">DNA-binding</keyword>
<reference evidence="4 5" key="1">
    <citation type="submission" date="2020-08" db="EMBL/GenBank/DDBJ databases">
        <title>Genomic Encyclopedia of Type Strains, Phase IV (KMG-IV): sequencing the most valuable type-strain genomes for metagenomic binning, comparative biology and taxonomic classification.</title>
        <authorList>
            <person name="Goeker M."/>
        </authorList>
    </citation>
    <scope>NUCLEOTIDE SEQUENCE [LARGE SCALE GENOMIC DNA]</scope>
    <source>
        <strain evidence="4 5">DSM 45615</strain>
    </source>
</reference>
<evidence type="ECO:0000256" key="2">
    <source>
        <dbReference type="SAM" id="MobiDB-lite"/>
    </source>
</evidence>
<feature type="domain" description="HTH merR-type" evidence="3">
    <location>
        <begin position="1"/>
        <end position="70"/>
    </location>
</feature>
<dbReference type="PRINTS" id="PR00040">
    <property type="entry name" value="HTHMERR"/>
</dbReference>
<dbReference type="PANTHER" id="PTHR30204:SF98">
    <property type="entry name" value="HTH-TYPE TRANSCRIPTIONAL REGULATOR ADHR"/>
    <property type="match status" value="1"/>
</dbReference>
<dbReference type="GO" id="GO:0003700">
    <property type="term" value="F:DNA-binding transcription factor activity"/>
    <property type="evidence" value="ECO:0007669"/>
    <property type="project" value="InterPro"/>
</dbReference>
<protein>
    <submittedName>
        <fullName evidence="4">DNA-binding transcriptional MerR regulator</fullName>
    </submittedName>
</protein>
<dbReference type="EMBL" id="JACHGN010000005">
    <property type="protein sequence ID" value="MBB5133249.1"/>
    <property type="molecule type" value="Genomic_DNA"/>
</dbReference>
<evidence type="ECO:0000313" key="4">
    <source>
        <dbReference type="EMBL" id="MBB5133249.1"/>
    </source>
</evidence>
<evidence type="ECO:0000256" key="1">
    <source>
        <dbReference type="ARBA" id="ARBA00023125"/>
    </source>
</evidence>
<comment type="caution">
    <text evidence="4">The sequence shown here is derived from an EMBL/GenBank/DDBJ whole genome shotgun (WGS) entry which is preliminary data.</text>
</comment>
<evidence type="ECO:0000259" key="3">
    <source>
        <dbReference type="PROSITE" id="PS50937"/>
    </source>
</evidence>
<dbReference type="AlphaFoldDB" id="A0A840P2N9"/>
<dbReference type="Pfam" id="PF13411">
    <property type="entry name" value="MerR_1"/>
    <property type="match status" value="1"/>
</dbReference>
<dbReference type="RefSeq" id="WP_185050185.1">
    <property type="nucleotide sequence ID" value="NZ_BAABIX010000010.1"/>
</dbReference>
<proteinExistence type="predicted"/>
<sequence length="229" mass="25174">MRISELSAASQVPIPTIKYYLREGLLPQGAQVSATRAVYDESHLRRLRLIRALADVGRLPLASIRKVVAAVEDEELDVHTMLGVAHHALSPDVEPHPEDDDWRAAREQVDALIRENGLNIAPDAPTPDELAQSIVLLARLDMPTSPESLRPYIAAARELVIGFEVRQIDYAGPRDRTVERMVIGTVLYGKIFDVLRRMFQESASAEVAAEASSKASAEVSTETSGTITR</sequence>
<dbReference type="PANTHER" id="PTHR30204">
    <property type="entry name" value="REDOX-CYCLING DRUG-SENSING TRANSCRIPTIONAL ACTIVATOR SOXR"/>
    <property type="match status" value="1"/>
</dbReference>